<evidence type="ECO:0000313" key="3">
    <source>
        <dbReference type="Proteomes" id="UP000243719"/>
    </source>
</evidence>
<sequence length="489" mass="50030">MINADSVSAPMRDGRLDEADTGPATGRPLAVRRSALMRIAEEARARAAETAAATPDYRAWLSYCVGRAAARDPVGDAEDCRRGDAQASGDAERDDAQVPAAGGLGVSAGRAPRATQDWSGASSRGSAHESAHRGMPARVNGSARMRSEDAPGGFGLSSTKASARERSGARRGLVSAHAMRRSAARLSLAGEPAAGRDVTTQRQAAAIAAAGEVGSMHAPRAGVQTSRASASDALEDDRARGRADVERAGGVSCNASVACGDACSAIAVVPSDARAASTHHTRGSDHARSCLDDSNARDLHQADRWAGMVTFNDNRGAPPTQKGVANRLAGNGPTRRALSTTMRRTVEHACQGGGPGVIAYRFASWPAHPTVALHVRRAAPAAGGARFVLSIAGSDAHVTAALQAHASALPDTYRLEPASGLAGNTRQLAGTRLASLGDALDGDGGAGGQQSGSSAEAAEETVTDDGRGGRFRPRVGRSVPRATVSRRAD</sequence>
<feature type="region of interest" description="Disordered" evidence="1">
    <location>
        <begin position="72"/>
        <end position="176"/>
    </location>
</feature>
<feature type="region of interest" description="Disordered" evidence="1">
    <location>
        <begin position="1"/>
        <end position="29"/>
    </location>
</feature>
<accession>A0A1H2PKZ5</accession>
<reference evidence="3" key="1">
    <citation type="submission" date="2016-09" db="EMBL/GenBank/DDBJ databases">
        <authorList>
            <person name="Varghese N."/>
            <person name="Submissions S."/>
        </authorList>
    </citation>
    <scope>NUCLEOTIDE SEQUENCE [LARGE SCALE GENOMIC DNA]</scope>
    <source>
        <strain evidence="3">JS23</strain>
    </source>
</reference>
<feature type="region of interest" description="Disordered" evidence="1">
    <location>
        <begin position="314"/>
        <end position="333"/>
    </location>
</feature>
<dbReference type="AlphaFoldDB" id="A0A1H2PKZ5"/>
<dbReference type="Proteomes" id="UP000243719">
    <property type="component" value="Unassembled WGS sequence"/>
</dbReference>
<dbReference type="STRING" id="1770053.SAMN05216551_101221"/>
<feature type="compositionally biased region" description="Polar residues" evidence="1">
    <location>
        <begin position="116"/>
        <end position="125"/>
    </location>
</feature>
<evidence type="ECO:0000256" key="1">
    <source>
        <dbReference type="SAM" id="MobiDB-lite"/>
    </source>
</evidence>
<keyword evidence="3" id="KW-1185">Reference proteome</keyword>
<feature type="region of interest" description="Disordered" evidence="1">
    <location>
        <begin position="439"/>
        <end position="489"/>
    </location>
</feature>
<protein>
    <submittedName>
        <fullName evidence="2">Uncharacterized protein</fullName>
    </submittedName>
</protein>
<feature type="region of interest" description="Disordered" evidence="1">
    <location>
        <begin position="217"/>
        <end position="239"/>
    </location>
</feature>
<evidence type="ECO:0000313" key="2">
    <source>
        <dbReference type="EMBL" id="SDV46280.1"/>
    </source>
</evidence>
<feature type="compositionally biased region" description="Basic and acidic residues" evidence="1">
    <location>
        <begin position="72"/>
        <end position="96"/>
    </location>
</feature>
<name>A0A1H2PKZ5_9BURK</name>
<organism evidence="2 3">
    <name type="scientific">Chitinasiproducens palmae</name>
    <dbReference type="NCBI Taxonomy" id="1770053"/>
    <lineage>
        <taxon>Bacteria</taxon>
        <taxon>Pseudomonadati</taxon>
        <taxon>Pseudomonadota</taxon>
        <taxon>Betaproteobacteria</taxon>
        <taxon>Burkholderiales</taxon>
        <taxon>Burkholderiaceae</taxon>
        <taxon>Chitinasiproducens</taxon>
    </lineage>
</organism>
<proteinExistence type="predicted"/>
<dbReference type="EMBL" id="FNLO01000001">
    <property type="protein sequence ID" value="SDV46280.1"/>
    <property type="molecule type" value="Genomic_DNA"/>
</dbReference>
<gene>
    <name evidence="2" type="ORF">SAMN05216551_101221</name>
</gene>